<dbReference type="AlphaFoldDB" id="A0A0G0A1G2"/>
<name>A0A0G0A1G2_TRIHA</name>
<gene>
    <name evidence="2" type="ORF">THAR02_01735</name>
</gene>
<proteinExistence type="inferred from homology"/>
<dbReference type="Proteomes" id="UP000034112">
    <property type="component" value="Unassembled WGS sequence"/>
</dbReference>
<dbReference type="InterPro" id="IPR051468">
    <property type="entry name" value="Fungal_SecMetab_SDRs"/>
</dbReference>
<dbReference type="OrthoDB" id="1933717at2759"/>
<comment type="similarity">
    <text evidence="1">Belongs to the short-chain dehydrogenases/reductases (SDR) family.</text>
</comment>
<dbReference type="GO" id="GO:0005737">
    <property type="term" value="C:cytoplasm"/>
    <property type="evidence" value="ECO:0007669"/>
    <property type="project" value="TreeGrafter"/>
</dbReference>
<dbReference type="PRINTS" id="PR00081">
    <property type="entry name" value="GDHRDH"/>
</dbReference>
<dbReference type="SUPFAM" id="SSF51735">
    <property type="entry name" value="NAD(P)-binding Rossmann-fold domains"/>
    <property type="match status" value="1"/>
</dbReference>
<dbReference type="InterPro" id="IPR036291">
    <property type="entry name" value="NAD(P)-bd_dom_sf"/>
</dbReference>
<organism evidence="2 3">
    <name type="scientific">Trichoderma harzianum</name>
    <name type="common">Hypocrea lixii</name>
    <dbReference type="NCBI Taxonomy" id="5544"/>
    <lineage>
        <taxon>Eukaryota</taxon>
        <taxon>Fungi</taxon>
        <taxon>Dikarya</taxon>
        <taxon>Ascomycota</taxon>
        <taxon>Pezizomycotina</taxon>
        <taxon>Sordariomycetes</taxon>
        <taxon>Hypocreomycetidae</taxon>
        <taxon>Hypocreales</taxon>
        <taxon>Hypocreaceae</taxon>
        <taxon>Trichoderma</taxon>
    </lineage>
</organism>
<dbReference type="GO" id="GO:0016491">
    <property type="term" value="F:oxidoreductase activity"/>
    <property type="evidence" value="ECO:0007669"/>
    <property type="project" value="TreeGrafter"/>
</dbReference>
<dbReference type="PANTHER" id="PTHR43544:SF32">
    <property type="entry name" value="CHAIN DEHYDROGENASE, PUTATIVE (AFU_ORTHOLOGUE AFUA_5G01530)-RELATED"/>
    <property type="match status" value="1"/>
</dbReference>
<dbReference type="EMBL" id="JOKZ01000032">
    <property type="protein sequence ID" value="KKP06132.1"/>
    <property type="molecule type" value="Genomic_DNA"/>
</dbReference>
<dbReference type="InterPro" id="IPR002347">
    <property type="entry name" value="SDR_fam"/>
</dbReference>
<evidence type="ECO:0000313" key="2">
    <source>
        <dbReference type="EMBL" id="KKP06132.1"/>
    </source>
</evidence>
<dbReference type="OMA" id="VWSISPG"/>
<protein>
    <recommendedName>
        <fullName evidence="4">Short-chain dehydrogenase</fullName>
    </recommendedName>
</protein>
<comment type="caution">
    <text evidence="2">The sequence shown here is derived from an EMBL/GenBank/DDBJ whole genome shotgun (WGS) entry which is preliminary data.</text>
</comment>
<dbReference type="Pfam" id="PF00106">
    <property type="entry name" value="adh_short"/>
    <property type="match status" value="1"/>
</dbReference>
<reference evidence="3" key="1">
    <citation type="journal article" date="2015" name="Genome Announc.">
        <title>Draft whole-genome sequence of the biocontrol agent Trichoderma harzianum T6776.</title>
        <authorList>
            <person name="Baroncelli R."/>
            <person name="Piaggeschi G."/>
            <person name="Fiorini L."/>
            <person name="Bertolini E."/>
            <person name="Zapparata A."/>
            <person name="Pe M.E."/>
            <person name="Sarrocco S."/>
            <person name="Vannacci G."/>
        </authorList>
    </citation>
    <scope>NUCLEOTIDE SEQUENCE [LARGE SCALE GENOMIC DNA]</scope>
    <source>
        <strain evidence="3">T6776</strain>
    </source>
</reference>
<evidence type="ECO:0000313" key="3">
    <source>
        <dbReference type="Proteomes" id="UP000034112"/>
    </source>
</evidence>
<dbReference type="GO" id="GO:0019748">
    <property type="term" value="P:secondary metabolic process"/>
    <property type="evidence" value="ECO:0007669"/>
    <property type="project" value="TreeGrafter"/>
</dbReference>
<evidence type="ECO:0008006" key="4">
    <source>
        <dbReference type="Google" id="ProtNLM"/>
    </source>
</evidence>
<dbReference type="Gene3D" id="3.40.50.720">
    <property type="entry name" value="NAD(P)-binding Rossmann-like Domain"/>
    <property type="match status" value="1"/>
</dbReference>
<dbReference type="PANTHER" id="PTHR43544">
    <property type="entry name" value="SHORT-CHAIN DEHYDROGENASE/REDUCTASE"/>
    <property type="match status" value="1"/>
</dbReference>
<evidence type="ECO:0000256" key="1">
    <source>
        <dbReference type="ARBA" id="ARBA00006484"/>
    </source>
</evidence>
<accession>A0A0G0A1G2</accession>
<sequence>MANDKHIVLITGANTGIGYEAVKAYLRSSTPYHIFVGARTVEKGQKAIDTATQEIPGSSSVLEPIAIELASDESIAQAFETINGKVDRIDTLVNNAGAAFDTMDFASDVANIREIFNKAYDVNVTGTHIVTAAFVPLLIKSSSPRLIFITSGLSTLTAHSRSFYPPWAPKPEAGWPKPGVIANLGYKSSKTALNMVMLNWHWLLINDGVKTFAISPGFLATNLGGNAEVLKSLGAGDPAIGGEFIRKVTEGERDTDAGKVLSKDGTQEW</sequence>